<dbReference type="EMBL" id="MTQA01000585">
    <property type="protein sequence ID" value="PNP55549.1"/>
    <property type="molecule type" value="Genomic_DNA"/>
</dbReference>
<dbReference type="OrthoDB" id="5093543at2759"/>
<feature type="compositionally biased region" description="Acidic residues" evidence="2">
    <location>
        <begin position="27"/>
        <end position="40"/>
    </location>
</feature>
<dbReference type="STRING" id="42673.A0A2K0UCP1"/>
<organism evidence="3 4">
    <name type="scientific">Gibberella nygamai</name>
    <name type="common">Bean root rot disease fungus</name>
    <name type="synonym">Fusarium nygamai</name>
    <dbReference type="NCBI Taxonomy" id="42673"/>
    <lineage>
        <taxon>Eukaryota</taxon>
        <taxon>Fungi</taxon>
        <taxon>Dikarya</taxon>
        <taxon>Ascomycota</taxon>
        <taxon>Pezizomycotina</taxon>
        <taxon>Sordariomycetes</taxon>
        <taxon>Hypocreomycetidae</taxon>
        <taxon>Hypocreales</taxon>
        <taxon>Nectriaceae</taxon>
        <taxon>Fusarium</taxon>
        <taxon>Fusarium fujikuroi species complex</taxon>
    </lineage>
</organism>
<feature type="region of interest" description="Disordered" evidence="2">
    <location>
        <begin position="276"/>
        <end position="326"/>
    </location>
</feature>
<feature type="compositionally biased region" description="Basic and acidic residues" evidence="2">
    <location>
        <begin position="312"/>
        <end position="326"/>
    </location>
</feature>
<name>A0A2K0UCP1_GIBNY</name>
<dbReference type="InterPro" id="IPR036852">
    <property type="entry name" value="Peptidase_S8/S53_dom_sf"/>
</dbReference>
<evidence type="ECO:0000313" key="3">
    <source>
        <dbReference type="EMBL" id="PNP55549.1"/>
    </source>
</evidence>
<dbReference type="SUPFAM" id="SSF52743">
    <property type="entry name" value="Subtilisin-like"/>
    <property type="match status" value="1"/>
</dbReference>
<feature type="repeat" description="ANK" evidence="1">
    <location>
        <begin position="135"/>
        <end position="171"/>
    </location>
</feature>
<dbReference type="InterPro" id="IPR036770">
    <property type="entry name" value="Ankyrin_rpt-contain_sf"/>
</dbReference>
<dbReference type="PROSITE" id="PS50088">
    <property type="entry name" value="ANK_REPEAT"/>
    <property type="match status" value="1"/>
</dbReference>
<comment type="caution">
    <text evidence="3">The sequence shown here is derived from an EMBL/GenBank/DDBJ whole genome shotgun (WGS) entry which is preliminary data.</text>
</comment>
<protein>
    <submittedName>
        <fullName evidence="3">Uncharacterized protein</fullName>
    </submittedName>
</protein>
<evidence type="ECO:0000313" key="4">
    <source>
        <dbReference type="Proteomes" id="UP000236664"/>
    </source>
</evidence>
<dbReference type="PANTHER" id="PTHR24121">
    <property type="entry name" value="NO MECHANORECEPTOR POTENTIAL C, ISOFORM D-RELATED"/>
    <property type="match status" value="1"/>
</dbReference>
<gene>
    <name evidence="3" type="ORF">FNYG_15488</name>
</gene>
<dbReference type="Gene3D" id="3.40.50.200">
    <property type="entry name" value="Peptidase S8/S53 domain"/>
    <property type="match status" value="1"/>
</dbReference>
<dbReference type="GO" id="GO:0004252">
    <property type="term" value="F:serine-type endopeptidase activity"/>
    <property type="evidence" value="ECO:0007669"/>
    <property type="project" value="InterPro"/>
</dbReference>
<dbReference type="Gene3D" id="1.25.40.20">
    <property type="entry name" value="Ankyrin repeat-containing domain"/>
    <property type="match status" value="1"/>
</dbReference>
<dbReference type="SUPFAM" id="SSF48403">
    <property type="entry name" value="Ankyrin repeat"/>
    <property type="match status" value="1"/>
</dbReference>
<dbReference type="GO" id="GO:0006508">
    <property type="term" value="P:proteolysis"/>
    <property type="evidence" value="ECO:0007669"/>
    <property type="project" value="InterPro"/>
</dbReference>
<dbReference type="Pfam" id="PF00023">
    <property type="entry name" value="Ank"/>
    <property type="match status" value="1"/>
</dbReference>
<evidence type="ECO:0000256" key="1">
    <source>
        <dbReference type="PROSITE-ProRule" id="PRU00023"/>
    </source>
</evidence>
<evidence type="ECO:0000256" key="2">
    <source>
        <dbReference type="SAM" id="MobiDB-lite"/>
    </source>
</evidence>
<dbReference type="SMART" id="SM00248">
    <property type="entry name" value="ANK"/>
    <property type="match status" value="3"/>
</dbReference>
<proteinExistence type="predicted"/>
<dbReference type="AlphaFoldDB" id="A0A2K0UCP1"/>
<feature type="region of interest" description="Disordered" evidence="2">
    <location>
        <begin position="1"/>
        <end position="42"/>
    </location>
</feature>
<keyword evidence="1" id="KW-0040">ANK repeat</keyword>
<dbReference type="InterPro" id="IPR002110">
    <property type="entry name" value="Ankyrin_rpt"/>
</dbReference>
<feature type="compositionally biased region" description="Basic and acidic residues" evidence="2">
    <location>
        <begin position="8"/>
        <end position="26"/>
    </location>
</feature>
<accession>A0A2K0UCP1</accession>
<keyword evidence="4" id="KW-1185">Reference proteome</keyword>
<dbReference type="Proteomes" id="UP000236664">
    <property type="component" value="Unassembled WGS sequence"/>
</dbReference>
<dbReference type="PANTHER" id="PTHR24121:SF23">
    <property type="entry name" value="NO MECHANORECEPTOR POTENTIAL C, ISOFORM H"/>
    <property type="match status" value="1"/>
</dbReference>
<dbReference type="PROSITE" id="PS50297">
    <property type="entry name" value="ANK_REP_REGION"/>
    <property type="match status" value="1"/>
</dbReference>
<sequence>MDDSEDVDSNHPHQQDTASEDAKSGDSDSDAALESDEEERVEPALRTRLEFEIIHRLRSNDIDLGTTKSRSQFLKQYRPLKLASTAKSRHGPDKWRPNPNILHQIATLERTVDSTPLVRLLLGEFPGLAEGRNKDGKTPLHLALDEKNTSFVQAMIEVLEKMDDILNIQDNEGMNCIHAAVDGRIPHALVLELVRKAPATALRAKNHRGLTPLHLAVRYGKCAAVEQLDIVEELLRRDDGALGVLSNGLTPYQYHLATAERFQDQLVAAAVKKSFNVPDSKPKRPPEVGLPRKSTVRPPATVPFLPSASASSDKDAQAPKTGQREKVIKASQIQDLVGGAARIRDTLKLWVLRTRAEDEARRLLYGSNPKNIQVSFRLNRQPQEAPIPALDFEEGYGSTQFDGALSLVSLGDFRIREHMREAKQTSSVVGRSDALFIFDWLRRKGVVRIIRVEVKDLTTPIHSEDSIERALKGFHVELLDWRRADICPVIIRNVGDAVEELALYWGGNNVVLRGWSEPEGLPRLSKLKKILLEILGNPPDDERLRRNLATFEARMLALRPGIQVQQTAFGQLLGPRSTAKERTSTGAASTKDWLRCIKDFGAYLNKVEVLLGAEQRLKSKAEETSNKTVKVALLDIGVDLLADGIRGRIRSDTTYFEGDTRVGTYIAAAILTAYPQVELHFFKVDIDPTQESTQGIRSDSIARAFENLTQVDRGIDVVCIPWTMSIRDLRERGDNWRLEDDLNRAWEKALQADMALLCANPDFGLNPDSDWAWPARSREAVRIRVASGRYGLSQNLEDANEAFYFPDDATITTQSDNSDMVRGEAVATALAAGLAAIILRCCKLVEAGRLTLEKGLETSRERSSGSKSRFIKKAFSVIAHGATERGQLIPVWDILKLPEGVQLSSGREIDLTSGISFLSDLVRRLEG</sequence>
<reference evidence="3 4" key="1">
    <citation type="submission" date="2017-06" db="EMBL/GenBank/DDBJ databases">
        <title>Genome of Fusarium nygamai isolate CS10214.</title>
        <authorList>
            <person name="Gardiner D.M."/>
            <person name="Obanor F."/>
            <person name="Kazan K."/>
        </authorList>
    </citation>
    <scope>NUCLEOTIDE SEQUENCE [LARGE SCALE GENOMIC DNA]</scope>
    <source>
        <strain evidence="3 4">CS10214</strain>
    </source>
</reference>